<dbReference type="AlphaFoldDB" id="A0A6S6R151"/>
<proteinExistence type="predicted"/>
<feature type="transmembrane region" description="Helical" evidence="1">
    <location>
        <begin position="39"/>
        <end position="57"/>
    </location>
</feature>
<evidence type="ECO:0000313" key="2">
    <source>
        <dbReference type="EMBL" id="BCJ93315.1"/>
    </source>
</evidence>
<evidence type="ECO:0000256" key="1">
    <source>
        <dbReference type="SAM" id="Phobius"/>
    </source>
</evidence>
<name>A0A6S6R151_9FIRM</name>
<evidence type="ECO:0000313" key="3">
    <source>
        <dbReference type="Proteomes" id="UP000515561"/>
    </source>
</evidence>
<dbReference type="Proteomes" id="UP000515561">
    <property type="component" value="Chromosome"/>
</dbReference>
<protein>
    <submittedName>
        <fullName evidence="2">Uncharacterized protein</fullName>
    </submittedName>
</protein>
<keyword evidence="3" id="KW-1185">Reference proteome</keyword>
<organism evidence="2 3">
    <name type="scientific">Anaerocolumna cellulosilytica</name>
    <dbReference type="NCBI Taxonomy" id="433286"/>
    <lineage>
        <taxon>Bacteria</taxon>
        <taxon>Bacillati</taxon>
        <taxon>Bacillota</taxon>
        <taxon>Clostridia</taxon>
        <taxon>Lachnospirales</taxon>
        <taxon>Lachnospiraceae</taxon>
        <taxon>Anaerocolumna</taxon>
    </lineage>
</organism>
<keyword evidence="1" id="KW-0472">Membrane</keyword>
<reference evidence="2 3" key="1">
    <citation type="journal article" date="2016" name="Int. J. Syst. Evol. Microbiol.">
        <title>Descriptions of Anaerotaenia torta gen. nov., sp. nov. and Anaerocolumna cellulosilytica gen. nov., sp. nov. isolated from a methanogenic reactor of cattle waste.</title>
        <authorList>
            <person name="Uek A."/>
            <person name="Ohtaki Y."/>
            <person name="Kaku N."/>
            <person name="Ueki K."/>
        </authorList>
    </citation>
    <scope>NUCLEOTIDE SEQUENCE [LARGE SCALE GENOMIC DNA]</scope>
    <source>
        <strain evidence="2 3">SN021</strain>
    </source>
</reference>
<dbReference type="EMBL" id="AP023367">
    <property type="protein sequence ID" value="BCJ93315.1"/>
    <property type="molecule type" value="Genomic_DNA"/>
</dbReference>
<sequence>MYPLLHIHFNIIRQGKTTIQYTYRLIQLTTMFFINHRSFLSYFIFKSYFYIIIGVYIRQEILNNLLYLSNTKIG</sequence>
<accession>A0A6S6R151</accession>
<gene>
    <name evidence="2" type="ORF">acsn021_08840</name>
</gene>
<dbReference type="KEGG" id="acel:acsn021_08840"/>
<keyword evidence="1" id="KW-0812">Transmembrane</keyword>
<keyword evidence="1" id="KW-1133">Transmembrane helix</keyword>